<dbReference type="Proteomes" id="UP000789570">
    <property type="component" value="Unassembled WGS sequence"/>
</dbReference>
<dbReference type="InterPro" id="IPR029063">
    <property type="entry name" value="SAM-dependent_MTases_sf"/>
</dbReference>
<dbReference type="EMBL" id="CAJVPQ010003281">
    <property type="protein sequence ID" value="CAG8623502.1"/>
    <property type="molecule type" value="Genomic_DNA"/>
</dbReference>
<dbReference type="PANTHER" id="PTHR13069">
    <property type="entry name" value="ALKYLATED DNA REPAIR PROTEIN ALKB HOMOLOG 8"/>
    <property type="match status" value="1"/>
</dbReference>
<name>A0A9N9D2B1_9GLOM</name>
<dbReference type="GO" id="GO:0005737">
    <property type="term" value="C:cytoplasm"/>
    <property type="evidence" value="ECO:0007669"/>
    <property type="project" value="TreeGrafter"/>
</dbReference>
<dbReference type="GO" id="GO:0000049">
    <property type="term" value="F:tRNA binding"/>
    <property type="evidence" value="ECO:0007669"/>
    <property type="project" value="TreeGrafter"/>
</dbReference>
<dbReference type="GO" id="GO:0106335">
    <property type="term" value="F:tRNA (5-carboxymethyluridine(34)-5-O)-methyltransferase activity"/>
    <property type="evidence" value="ECO:0007669"/>
    <property type="project" value="TreeGrafter"/>
</dbReference>
<comment type="caution">
    <text evidence="4">The sequence shown here is derived from an EMBL/GenBank/DDBJ whole genome shotgun (WGS) entry which is preliminary data.</text>
</comment>
<dbReference type="Pfam" id="PF08241">
    <property type="entry name" value="Methyltransf_11"/>
    <property type="match status" value="1"/>
</dbReference>
<organism evidence="4 5">
    <name type="scientific">Funneliformis caledonium</name>
    <dbReference type="NCBI Taxonomy" id="1117310"/>
    <lineage>
        <taxon>Eukaryota</taxon>
        <taxon>Fungi</taxon>
        <taxon>Fungi incertae sedis</taxon>
        <taxon>Mucoromycota</taxon>
        <taxon>Glomeromycotina</taxon>
        <taxon>Glomeromycetes</taxon>
        <taxon>Glomerales</taxon>
        <taxon>Glomeraceae</taxon>
        <taxon>Funneliformis</taxon>
    </lineage>
</organism>
<proteinExistence type="predicted"/>
<dbReference type="InterPro" id="IPR051422">
    <property type="entry name" value="AlkB_tRNA_MeTrf/Diox"/>
</dbReference>
<feature type="domain" description="Methyltransferase type 11" evidence="3">
    <location>
        <begin position="67"/>
        <end position="168"/>
    </location>
</feature>
<evidence type="ECO:0000259" key="3">
    <source>
        <dbReference type="Pfam" id="PF08241"/>
    </source>
</evidence>
<dbReference type="PANTHER" id="PTHR13069:SF21">
    <property type="entry name" value="ALKYLATED DNA REPAIR PROTEIN ALKB HOMOLOG 8"/>
    <property type="match status" value="1"/>
</dbReference>
<dbReference type="OrthoDB" id="271595at2759"/>
<protein>
    <submittedName>
        <fullName evidence="4">10500_t:CDS:1</fullName>
    </submittedName>
</protein>
<keyword evidence="2" id="KW-0808">Transferase</keyword>
<keyword evidence="1" id="KW-0489">Methyltransferase</keyword>
<sequence>MSSSKRPMPTQAFVSTNTSSLNPTIKEQQYVHDVYEKIAQHFSSTRYKPWPVVEEFLKEMEIGSIGVDIGCGNGKYLGVNRNVYIIGADRSSSLIEISASRGFETLICDALNLPYRDECFSINSLKKNDSKDFVISIAVIHHFTTLERRIAATKELFRIVKPGSKILIYVWAMEQIESRRKFDENYQDVFVPWVIPADKNEKEEEIVYDRIIGM</sequence>
<accession>A0A9N9D2B1</accession>
<dbReference type="AlphaFoldDB" id="A0A9N9D2B1"/>
<dbReference type="GO" id="GO:0002098">
    <property type="term" value="P:tRNA wobble uridine modification"/>
    <property type="evidence" value="ECO:0007669"/>
    <property type="project" value="TreeGrafter"/>
</dbReference>
<reference evidence="4" key="1">
    <citation type="submission" date="2021-06" db="EMBL/GenBank/DDBJ databases">
        <authorList>
            <person name="Kallberg Y."/>
            <person name="Tangrot J."/>
            <person name="Rosling A."/>
        </authorList>
    </citation>
    <scope>NUCLEOTIDE SEQUENCE</scope>
    <source>
        <strain evidence="4">UK204</strain>
    </source>
</reference>
<evidence type="ECO:0000256" key="2">
    <source>
        <dbReference type="ARBA" id="ARBA00022679"/>
    </source>
</evidence>
<dbReference type="CDD" id="cd02440">
    <property type="entry name" value="AdoMet_MTases"/>
    <property type="match status" value="1"/>
</dbReference>
<dbReference type="GO" id="GO:0005634">
    <property type="term" value="C:nucleus"/>
    <property type="evidence" value="ECO:0007669"/>
    <property type="project" value="TreeGrafter"/>
</dbReference>
<evidence type="ECO:0000256" key="1">
    <source>
        <dbReference type="ARBA" id="ARBA00022603"/>
    </source>
</evidence>
<dbReference type="Gene3D" id="3.40.50.150">
    <property type="entry name" value="Vaccinia Virus protein VP39"/>
    <property type="match status" value="1"/>
</dbReference>
<dbReference type="GO" id="GO:0008757">
    <property type="term" value="F:S-adenosylmethionine-dependent methyltransferase activity"/>
    <property type="evidence" value="ECO:0007669"/>
    <property type="project" value="InterPro"/>
</dbReference>
<evidence type="ECO:0000313" key="5">
    <source>
        <dbReference type="Proteomes" id="UP000789570"/>
    </source>
</evidence>
<gene>
    <name evidence="4" type="ORF">FCALED_LOCUS9680</name>
</gene>
<dbReference type="SUPFAM" id="SSF53335">
    <property type="entry name" value="S-adenosyl-L-methionine-dependent methyltransferases"/>
    <property type="match status" value="1"/>
</dbReference>
<keyword evidence="5" id="KW-1185">Reference proteome</keyword>
<dbReference type="InterPro" id="IPR013216">
    <property type="entry name" value="Methyltransf_11"/>
</dbReference>
<evidence type="ECO:0000313" key="4">
    <source>
        <dbReference type="EMBL" id="CAG8623502.1"/>
    </source>
</evidence>
<dbReference type="GO" id="GO:0030488">
    <property type="term" value="P:tRNA methylation"/>
    <property type="evidence" value="ECO:0007669"/>
    <property type="project" value="TreeGrafter"/>
</dbReference>